<dbReference type="AlphaFoldDB" id="A0AA37J117"/>
<proteinExistence type="predicted"/>
<dbReference type="GO" id="GO:0030638">
    <property type="term" value="P:polyketide metabolic process"/>
    <property type="evidence" value="ECO:0007669"/>
    <property type="project" value="InterPro"/>
</dbReference>
<sequence length="136" mass="15697">MNKKETIKHFYEVIVSNNLLNELPQYVSENCVLIDGERKIPLGLEGMKEHLTAVKQTYPDYTMRILRQYKDGDYIISEFVMEGTHEGEWIGIKPTHKRLSFTGIDIDKIVDGKIVEHGGAVNTFETLYEHNMIKPV</sequence>
<organism evidence="1 2">
    <name type="scientific">Faecalibacterium gallinarum</name>
    <dbReference type="NCBI Taxonomy" id="2903556"/>
    <lineage>
        <taxon>Bacteria</taxon>
        <taxon>Bacillati</taxon>
        <taxon>Bacillota</taxon>
        <taxon>Clostridia</taxon>
        <taxon>Eubacteriales</taxon>
        <taxon>Oscillospiraceae</taxon>
        <taxon>Faecalibacterium</taxon>
    </lineage>
</organism>
<keyword evidence="2" id="KW-1185">Reference proteome</keyword>
<dbReference type="PANTHER" id="PTHR38436:SF1">
    <property type="entry name" value="ESTER CYCLASE"/>
    <property type="match status" value="1"/>
</dbReference>
<dbReference type="InterPro" id="IPR009959">
    <property type="entry name" value="Cyclase_SnoaL-like"/>
</dbReference>
<evidence type="ECO:0000313" key="2">
    <source>
        <dbReference type="Proteomes" id="UP001055185"/>
    </source>
</evidence>
<name>A0AA37J117_9FIRM</name>
<reference evidence="1" key="1">
    <citation type="journal article" date="2022" name="Int. J. Syst. Evol. Microbiol.">
        <title>Genome-based, phenotypic and chemotaxonomic classification of Faecalibacterium strains: proposal of three novel species Faecalibacterium duncaniae sp. nov., Faecalibacterium hattorii sp. nov. and Faecalibacterium gallinarum sp. nov. .</title>
        <authorList>
            <person name="Sakamoto M."/>
            <person name="Sakurai N."/>
            <person name="Tanno H."/>
            <person name="Iino T."/>
            <person name="Ohkuma M."/>
            <person name="Endo A."/>
        </authorList>
    </citation>
    <scope>NUCLEOTIDE SEQUENCE</scope>
    <source>
        <strain evidence="1">JCM 17207</strain>
    </source>
</reference>
<protein>
    <recommendedName>
        <fullName evidence="3">SnoaL-like polyketide cyclase</fullName>
    </recommendedName>
</protein>
<dbReference type="Proteomes" id="UP001055185">
    <property type="component" value="Unassembled WGS sequence"/>
</dbReference>
<accession>A0AA37J117</accession>
<dbReference type="InterPro" id="IPR032710">
    <property type="entry name" value="NTF2-like_dom_sf"/>
</dbReference>
<comment type="caution">
    <text evidence="1">The sequence shown here is derived from an EMBL/GenBank/DDBJ whole genome shotgun (WGS) entry which is preliminary data.</text>
</comment>
<gene>
    <name evidence="1" type="ORF">JCM17207_25720</name>
</gene>
<dbReference type="PANTHER" id="PTHR38436">
    <property type="entry name" value="POLYKETIDE CYCLASE SNOAL-LIKE DOMAIN"/>
    <property type="match status" value="1"/>
</dbReference>
<dbReference type="Pfam" id="PF07366">
    <property type="entry name" value="SnoaL"/>
    <property type="match status" value="1"/>
</dbReference>
<evidence type="ECO:0008006" key="3">
    <source>
        <dbReference type="Google" id="ProtNLM"/>
    </source>
</evidence>
<evidence type="ECO:0000313" key="1">
    <source>
        <dbReference type="EMBL" id="GJN65947.1"/>
    </source>
</evidence>
<dbReference type="Gene3D" id="3.10.450.50">
    <property type="match status" value="1"/>
</dbReference>
<dbReference type="RefSeq" id="WP_161213393.1">
    <property type="nucleotide sequence ID" value="NZ_BQKV01000115.1"/>
</dbReference>
<dbReference type="EMBL" id="BQKV01000115">
    <property type="protein sequence ID" value="GJN65947.1"/>
    <property type="molecule type" value="Genomic_DNA"/>
</dbReference>
<dbReference type="SUPFAM" id="SSF54427">
    <property type="entry name" value="NTF2-like"/>
    <property type="match status" value="1"/>
</dbReference>